<dbReference type="SUPFAM" id="SSF141457">
    <property type="entry name" value="BH3618-like"/>
    <property type="match status" value="1"/>
</dbReference>
<dbReference type="HAMAP" id="MF_01185">
    <property type="entry name" value="FliW"/>
    <property type="match status" value="1"/>
</dbReference>
<keyword evidence="5" id="KW-0282">Flagellum</keyword>
<reference evidence="6 8" key="2">
    <citation type="submission" date="2014-01" db="EMBL/GenBank/DDBJ databases">
        <title>Draft genome sequencing of Bacillus alcalophilus CGMCC 1.3604.</title>
        <authorList>
            <person name="Yang J."/>
            <person name="Diao L."/>
            <person name="Yang S."/>
        </authorList>
    </citation>
    <scope>NUCLEOTIDE SEQUENCE [LARGE SCALE GENOMIC DNA]</scope>
    <source>
        <strain evidence="6 8">CGMCC 1.3604</strain>
    </source>
</reference>
<accession>A0A094WK93</accession>
<dbReference type="Pfam" id="PF02623">
    <property type="entry name" value="FliW"/>
    <property type="match status" value="1"/>
</dbReference>
<dbReference type="EMBL" id="ALPT02000034">
    <property type="protein sequence ID" value="KGA97236.1"/>
    <property type="molecule type" value="Genomic_DNA"/>
</dbReference>
<keyword evidence="7" id="KW-1185">Reference proteome</keyword>
<comment type="caution">
    <text evidence="5">The sequence shown here is derived from an EMBL/GenBank/DDBJ whole genome shotgun (WGS) entry which is preliminary data.</text>
</comment>
<evidence type="ECO:0000256" key="4">
    <source>
        <dbReference type="HAMAP-Rule" id="MF_01185"/>
    </source>
</evidence>
<dbReference type="EMBL" id="JALP01000220">
    <property type="protein sequence ID" value="THG89527.1"/>
    <property type="molecule type" value="Genomic_DNA"/>
</dbReference>
<reference evidence="5 7" key="1">
    <citation type="journal article" date="2014" name="Genome Announc.">
        <title>Draft Genome Sequence of Bacillus alcalophilus AV1934, a Classic Alkaliphile Isolated from Human Feces in 1934.</title>
        <authorList>
            <person name="Attie O."/>
            <person name="Jayaprakash A."/>
            <person name="Shah H."/>
            <person name="Paulsen I.T."/>
            <person name="Morino M."/>
            <person name="Takahashi Y."/>
            <person name="Narumi I."/>
            <person name="Sachidanandam R."/>
            <person name="Satoh K."/>
            <person name="Ito M."/>
            <person name="Krulwich T.A."/>
        </authorList>
    </citation>
    <scope>NUCLEOTIDE SEQUENCE [LARGE SCALE GENOMIC DNA]</scope>
    <source>
        <strain evidence="5 7">AV1934</strain>
    </source>
</reference>
<organism evidence="5 7">
    <name type="scientific">Alkalihalobacillus alcalophilus ATCC 27647 = CGMCC 1.3604</name>
    <dbReference type="NCBI Taxonomy" id="1218173"/>
    <lineage>
        <taxon>Bacteria</taxon>
        <taxon>Bacillati</taxon>
        <taxon>Bacillota</taxon>
        <taxon>Bacilli</taxon>
        <taxon>Bacillales</taxon>
        <taxon>Bacillaceae</taxon>
        <taxon>Alkalihalobacillus</taxon>
    </lineage>
</organism>
<proteinExistence type="inferred from homology"/>
<evidence type="ECO:0000313" key="6">
    <source>
        <dbReference type="EMBL" id="THG89527.1"/>
    </source>
</evidence>
<keyword evidence="2 4" id="KW-1005">Bacterial flagellum biogenesis</keyword>
<dbReference type="PANTHER" id="PTHR39190">
    <property type="entry name" value="FLAGELLAR ASSEMBLY FACTOR FLIW"/>
    <property type="match status" value="1"/>
</dbReference>
<comment type="subcellular location">
    <subcellularLocation>
        <location evidence="4">Cytoplasm</location>
    </subcellularLocation>
</comment>
<comment type="similarity">
    <text evidence="4">Belongs to the FliW family.</text>
</comment>
<dbReference type="InterPro" id="IPR024046">
    <property type="entry name" value="Flagellar_assmbl_FliW_dom_sf"/>
</dbReference>
<comment type="subunit">
    <text evidence="4">Interacts with translational regulator CsrA and flagellin(s).</text>
</comment>
<sequence>MYIRTKYNGEVEVDANQLFHFDKGIPAFEEEKEFALISLEEGTPFFVLQSIKTADVAFICVDPFPYVHNYKVKLPDSLIDSLQIAKEEDVAIFVFLTIQEPFHETTANLQAPLILNTVTKQGKQFMMSDSTYRTKQPIFQQPAMKGDR</sequence>
<comment type="function">
    <text evidence="4">Acts as an anti-CsrA protein, binds CsrA and prevents it from repressing translation of its target genes, one of which is flagellin. Binds to flagellin and participates in the assembly of the flagellum.</text>
</comment>
<dbReference type="AlphaFoldDB" id="A0A094WK93"/>
<dbReference type="eggNOG" id="COG1699">
    <property type="taxonomic scope" value="Bacteria"/>
</dbReference>
<dbReference type="Proteomes" id="UP000297014">
    <property type="component" value="Unassembled WGS sequence"/>
</dbReference>
<dbReference type="Gene3D" id="2.30.290.10">
    <property type="entry name" value="BH3618-like"/>
    <property type="match status" value="1"/>
</dbReference>
<dbReference type="NCBIfam" id="NF009793">
    <property type="entry name" value="PRK13285.1-1"/>
    <property type="match status" value="1"/>
</dbReference>
<gene>
    <name evidence="4" type="primary">fliW</name>
    <name evidence="6" type="ORF">AJ85_17015</name>
    <name evidence="5" type="ORF">BALCAV_0211575</name>
</gene>
<keyword evidence="4" id="KW-0143">Chaperone</keyword>
<name>A0A094WK93_ALKAL</name>
<dbReference type="GO" id="GO:0044780">
    <property type="term" value="P:bacterial-type flagellum assembly"/>
    <property type="evidence" value="ECO:0007669"/>
    <property type="project" value="UniProtKB-UniRule"/>
</dbReference>
<evidence type="ECO:0000256" key="1">
    <source>
        <dbReference type="ARBA" id="ARBA00022490"/>
    </source>
</evidence>
<dbReference type="PANTHER" id="PTHR39190:SF1">
    <property type="entry name" value="FLAGELLAR ASSEMBLY FACTOR FLIW"/>
    <property type="match status" value="1"/>
</dbReference>
<evidence type="ECO:0000256" key="3">
    <source>
        <dbReference type="ARBA" id="ARBA00022845"/>
    </source>
</evidence>
<dbReference type="Proteomes" id="UP000002754">
    <property type="component" value="Unassembled WGS sequence"/>
</dbReference>
<dbReference type="OrthoDB" id="9801235at2"/>
<dbReference type="GO" id="GO:0006417">
    <property type="term" value="P:regulation of translation"/>
    <property type="evidence" value="ECO:0007669"/>
    <property type="project" value="UniProtKB-KW"/>
</dbReference>
<dbReference type="InterPro" id="IPR003775">
    <property type="entry name" value="Flagellar_assembly_factor_FliW"/>
</dbReference>
<keyword evidence="1 4" id="KW-0963">Cytoplasm</keyword>
<keyword evidence="5" id="KW-0966">Cell projection</keyword>
<dbReference type="RefSeq" id="WP_003322484.1">
    <property type="nucleotide sequence ID" value="NZ_ALPT02000034.1"/>
</dbReference>
<evidence type="ECO:0000313" key="8">
    <source>
        <dbReference type="Proteomes" id="UP000297014"/>
    </source>
</evidence>
<evidence type="ECO:0000256" key="2">
    <source>
        <dbReference type="ARBA" id="ARBA00022795"/>
    </source>
</evidence>
<dbReference type="GO" id="GO:0005737">
    <property type="term" value="C:cytoplasm"/>
    <property type="evidence" value="ECO:0007669"/>
    <property type="project" value="UniProtKB-SubCell"/>
</dbReference>
<keyword evidence="3 4" id="KW-0810">Translation regulation</keyword>
<dbReference type="STRING" id="1218173.BALCAV_0211575"/>
<evidence type="ECO:0000313" key="5">
    <source>
        <dbReference type="EMBL" id="KGA97236.1"/>
    </source>
</evidence>
<evidence type="ECO:0000313" key="7">
    <source>
        <dbReference type="Proteomes" id="UP000002754"/>
    </source>
</evidence>
<keyword evidence="5" id="KW-0969">Cilium</keyword>
<protein>
    <recommendedName>
        <fullName evidence="4">Flagellar assembly factor FliW</fullName>
    </recommendedName>
</protein>